<dbReference type="PANTHER" id="PTHR35756">
    <property type="entry name" value="OS05G0337400 PROTEIN"/>
    <property type="match status" value="1"/>
</dbReference>
<dbReference type="Gene3D" id="3.30.420.10">
    <property type="entry name" value="Ribonuclease H-like superfamily/Ribonuclease H"/>
    <property type="match status" value="1"/>
</dbReference>
<dbReference type="InterPro" id="IPR037056">
    <property type="entry name" value="RNase_H1_N_sf"/>
</dbReference>
<organism evidence="3 4">
    <name type="scientific">Carpinus fangiana</name>
    <dbReference type="NCBI Taxonomy" id="176857"/>
    <lineage>
        <taxon>Eukaryota</taxon>
        <taxon>Viridiplantae</taxon>
        <taxon>Streptophyta</taxon>
        <taxon>Embryophyta</taxon>
        <taxon>Tracheophyta</taxon>
        <taxon>Spermatophyta</taxon>
        <taxon>Magnoliopsida</taxon>
        <taxon>eudicotyledons</taxon>
        <taxon>Gunneridae</taxon>
        <taxon>Pentapetalae</taxon>
        <taxon>rosids</taxon>
        <taxon>fabids</taxon>
        <taxon>Fagales</taxon>
        <taxon>Betulaceae</taxon>
        <taxon>Carpinus</taxon>
    </lineage>
</organism>
<dbReference type="PROSITE" id="PS50879">
    <property type="entry name" value="RNASE_H_1"/>
    <property type="match status" value="1"/>
</dbReference>
<keyword evidence="4" id="KW-1185">Reference proteome</keyword>
<dbReference type="InterPro" id="IPR002156">
    <property type="entry name" value="RNaseH_domain"/>
</dbReference>
<feature type="domain" description="RNase H type-1" evidence="2">
    <location>
        <begin position="144"/>
        <end position="275"/>
    </location>
</feature>
<evidence type="ECO:0000259" key="2">
    <source>
        <dbReference type="PROSITE" id="PS50879"/>
    </source>
</evidence>
<dbReference type="Proteomes" id="UP000327013">
    <property type="component" value="Chromosome 3"/>
</dbReference>
<reference evidence="3 4" key="1">
    <citation type="submission" date="2019-06" db="EMBL/GenBank/DDBJ databases">
        <title>A chromosomal-level reference genome of Carpinus fangiana (Coryloideae, Betulaceae).</title>
        <authorList>
            <person name="Yang X."/>
            <person name="Wang Z."/>
            <person name="Zhang L."/>
            <person name="Hao G."/>
            <person name="Liu J."/>
            <person name="Yang Y."/>
        </authorList>
    </citation>
    <scope>NUCLEOTIDE SEQUENCE [LARGE SCALE GENOMIC DNA]</scope>
    <source>
        <strain evidence="3">Cfa_2016G</strain>
        <tissue evidence="3">Leaf</tissue>
    </source>
</reference>
<feature type="compositionally biased region" description="Low complexity" evidence="1">
    <location>
        <begin position="407"/>
        <end position="419"/>
    </location>
</feature>
<dbReference type="AlphaFoldDB" id="A0A5N6QVJ1"/>
<dbReference type="InterPro" id="IPR012337">
    <property type="entry name" value="RNaseH-like_sf"/>
</dbReference>
<dbReference type="OrthoDB" id="2016287at2759"/>
<dbReference type="Gene3D" id="3.40.970.10">
    <property type="entry name" value="Ribonuclease H1, N-terminal domain"/>
    <property type="match status" value="1"/>
</dbReference>
<dbReference type="SUPFAM" id="SSF53098">
    <property type="entry name" value="Ribonuclease H-like"/>
    <property type="match status" value="1"/>
</dbReference>
<feature type="compositionally biased region" description="Polar residues" evidence="1">
    <location>
        <begin position="303"/>
        <end position="314"/>
    </location>
</feature>
<protein>
    <recommendedName>
        <fullName evidence="2">RNase H type-1 domain-containing protein</fullName>
    </recommendedName>
</protein>
<dbReference type="CDD" id="cd09279">
    <property type="entry name" value="RNase_HI_like"/>
    <property type="match status" value="1"/>
</dbReference>
<evidence type="ECO:0000256" key="1">
    <source>
        <dbReference type="SAM" id="MobiDB-lite"/>
    </source>
</evidence>
<dbReference type="InterPro" id="IPR036397">
    <property type="entry name" value="RNaseH_sf"/>
</dbReference>
<sequence>MEEEKDAFYVVRKGDIIGIYKSLRDCQDQAGSSVCNPSISVYKGYCLPKETEEYLASHGLKNATYSISAVDVREDLLGELVACPYQQPASSKLKAVNKDSPPKRSQEVLHSHNIVAGSTSLLTNPQKKHFKSDSCNESQAISSSCSSCSLEFDGASKGNPGQSGAGAVVCAADGSMVCRLSEGVGIATNNVAEYRAVILGLKHALKKGYKHIRVRGDSKLVCMQIQGLWKTKNQNMADLCKEAKELKDKFVSFQINHIVRELNAEADAQANLAIHLKAKGTDSYAHADGQVGTKTPHSRSLARIQSSETRGQGTKMATITCSAPLIRFFPNHRTSVSGPSLNFPFRNLHLRTDGVSNSFNHFTLEVNENKKKEQLLRIVARSAEDETPIIPEEQEAVQEALQEEEASSSSSSEQPPVSVPVSPSDILTMFFQAEGTMNEAVIPNVTKALEETEGITNLKVQVVEGIASVQLTKQTTVQATAVASGLVETIQGSGFKLQTLNLSFEDEECFLA</sequence>
<feature type="region of interest" description="Disordered" evidence="1">
    <location>
        <begin position="289"/>
        <end position="314"/>
    </location>
</feature>
<dbReference type="GO" id="GO:0003676">
    <property type="term" value="F:nucleic acid binding"/>
    <property type="evidence" value="ECO:0007669"/>
    <property type="project" value="InterPro"/>
</dbReference>
<dbReference type="GO" id="GO:0004523">
    <property type="term" value="F:RNA-DNA hybrid ribonuclease activity"/>
    <property type="evidence" value="ECO:0007669"/>
    <property type="project" value="InterPro"/>
</dbReference>
<dbReference type="GO" id="GO:0009507">
    <property type="term" value="C:chloroplast"/>
    <property type="evidence" value="ECO:0007669"/>
    <property type="project" value="TreeGrafter"/>
</dbReference>
<gene>
    <name evidence="3" type="ORF">FH972_007463</name>
</gene>
<accession>A0A5N6QVJ1</accession>
<evidence type="ECO:0000313" key="3">
    <source>
        <dbReference type="EMBL" id="KAE8021587.1"/>
    </source>
</evidence>
<proteinExistence type="predicted"/>
<dbReference type="PANTHER" id="PTHR35756:SF1">
    <property type="entry name" value="OS05G0337400 PROTEIN"/>
    <property type="match status" value="1"/>
</dbReference>
<evidence type="ECO:0000313" key="4">
    <source>
        <dbReference type="Proteomes" id="UP000327013"/>
    </source>
</evidence>
<dbReference type="EMBL" id="CM017323">
    <property type="protein sequence ID" value="KAE8021587.1"/>
    <property type="molecule type" value="Genomic_DNA"/>
</dbReference>
<dbReference type="FunFam" id="3.30.420.10:FF:000076">
    <property type="entry name" value="RBR-type E3 ubiquitin transferase"/>
    <property type="match status" value="1"/>
</dbReference>
<feature type="region of interest" description="Disordered" evidence="1">
    <location>
        <begin position="399"/>
        <end position="419"/>
    </location>
</feature>
<name>A0A5N6QVJ1_9ROSI</name>
<dbReference type="Pfam" id="PF13456">
    <property type="entry name" value="RVT_3"/>
    <property type="match status" value="1"/>
</dbReference>